<evidence type="ECO:0000256" key="7">
    <source>
        <dbReference type="ARBA" id="ARBA00023224"/>
    </source>
</evidence>
<dbReference type="Gene3D" id="6.10.340.10">
    <property type="match status" value="1"/>
</dbReference>
<proteinExistence type="inferred from homology"/>
<evidence type="ECO:0000256" key="3">
    <source>
        <dbReference type="ARBA" id="ARBA00022500"/>
    </source>
</evidence>
<dbReference type="GO" id="GO:0007165">
    <property type="term" value="P:signal transduction"/>
    <property type="evidence" value="ECO:0007669"/>
    <property type="project" value="UniProtKB-KW"/>
</dbReference>
<evidence type="ECO:0000256" key="8">
    <source>
        <dbReference type="ARBA" id="ARBA00029447"/>
    </source>
</evidence>
<dbReference type="PANTHER" id="PTHR32089">
    <property type="entry name" value="METHYL-ACCEPTING CHEMOTAXIS PROTEIN MCPB"/>
    <property type="match status" value="1"/>
</dbReference>
<dbReference type="Pfam" id="PF00015">
    <property type="entry name" value="MCPsignal"/>
    <property type="match status" value="1"/>
</dbReference>
<dbReference type="CDD" id="cd06225">
    <property type="entry name" value="HAMP"/>
    <property type="match status" value="1"/>
</dbReference>
<evidence type="ECO:0000313" key="12">
    <source>
        <dbReference type="EMBL" id="CQR70746.1"/>
    </source>
</evidence>
<evidence type="ECO:0000256" key="2">
    <source>
        <dbReference type="ARBA" id="ARBA00022475"/>
    </source>
</evidence>
<feature type="domain" description="HAMP" evidence="11">
    <location>
        <begin position="322"/>
        <end position="375"/>
    </location>
</feature>
<evidence type="ECO:0000256" key="9">
    <source>
        <dbReference type="PROSITE-ProRule" id="PRU00284"/>
    </source>
</evidence>
<sequence>MKMTHSIRFRLMCLIAVLVVSTLLVVSGIGYYFSEKYLEESLNQTEQAIADNAAAHVNSELSMAITQLEDLASIARMQSGDKVQIQPALEEAMQRIGKYDDIVFSSLDGSTINGTGAVLNVADREYFKKVVSTKKPYVSEVFLSRANQKQSITLCVPVTRAGQVTGVLFGTYSLDKLLPIIKDIKFKQQGYGALLDDSGVYLAHPTRPELVGSMNVKTGEISAELKNKLGSETALDPKFMTAFAESTEKNNRVRLEYKTTTGLEQVGSFTPIELPGGQHWVLFMSTTKADAASEITALSRTQIALSILCLLIVLGITFWQSNSFVRPILRINQVTQDIAAGQLKSIQKTIQDKSEFGQLSDNIIYMNQNLRKLVQQVQSESNQLAASSEELTASAHQSADAANQVAGSITAVAHGAEKQATSANQIMTVAQTMSVQVNQISQTARDISSIATATAQAAEQGQQTVEQTVEQMNEIGKGAAATQASIAELNKSSQEIDEIITLISSVAGQTNLLALNAAIEAARAGEQGRGFAVVAEEVRKLAEESNQAAHRIGLLVEKNQTNLGQVVATTQAGAAGIQTGISLVHNTGETFKKIVAAILHLSDQIKNISASIHEIATDNQILVESIQEIDIASKQAASESQNVSAATEEQSASMQEIASSSQSLATLATDLHTAIAKFKL</sequence>
<gene>
    <name evidence="12" type="ORF">SpAn4DRAFT_1724</name>
</gene>
<evidence type="ECO:0000256" key="5">
    <source>
        <dbReference type="ARBA" id="ARBA00022989"/>
    </source>
</evidence>
<comment type="subcellular location">
    <subcellularLocation>
        <location evidence="1">Cell membrane</location>
        <topology evidence="1">Multi-pass membrane protein</topology>
    </subcellularLocation>
</comment>
<dbReference type="InterPro" id="IPR003660">
    <property type="entry name" value="HAMP_dom"/>
</dbReference>
<keyword evidence="2" id="KW-1003">Cell membrane</keyword>
<dbReference type="Proteomes" id="UP000049855">
    <property type="component" value="Unassembled WGS sequence"/>
</dbReference>
<dbReference type="PANTHER" id="PTHR32089:SF112">
    <property type="entry name" value="LYSOZYME-LIKE PROTEIN-RELATED"/>
    <property type="match status" value="1"/>
</dbReference>
<evidence type="ECO:0000313" key="13">
    <source>
        <dbReference type="Proteomes" id="UP000049855"/>
    </source>
</evidence>
<dbReference type="Pfam" id="PF02743">
    <property type="entry name" value="dCache_1"/>
    <property type="match status" value="1"/>
</dbReference>
<evidence type="ECO:0000259" key="10">
    <source>
        <dbReference type="PROSITE" id="PS50111"/>
    </source>
</evidence>
<dbReference type="EMBL" id="CTRP01000003">
    <property type="protein sequence ID" value="CQR70746.1"/>
    <property type="molecule type" value="Genomic_DNA"/>
</dbReference>
<feature type="domain" description="Methyl-accepting transducer" evidence="10">
    <location>
        <begin position="394"/>
        <end position="665"/>
    </location>
</feature>
<dbReference type="CDD" id="cd11386">
    <property type="entry name" value="MCP_signal"/>
    <property type="match status" value="1"/>
</dbReference>
<dbReference type="InterPro" id="IPR004089">
    <property type="entry name" value="MCPsignal_dom"/>
</dbReference>
<evidence type="ECO:0000256" key="1">
    <source>
        <dbReference type="ARBA" id="ARBA00004651"/>
    </source>
</evidence>
<keyword evidence="7 9" id="KW-0807">Transducer</keyword>
<dbReference type="Gene3D" id="3.30.450.20">
    <property type="entry name" value="PAS domain"/>
    <property type="match status" value="1"/>
</dbReference>
<dbReference type="PROSITE" id="PS50885">
    <property type="entry name" value="HAMP"/>
    <property type="match status" value="1"/>
</dbReference>
<keyword evidence="13" id="KW-1185">Reference proteome</keyword>
<dbReference type="PROSITE" id="PS50111">
    <property type="entry name" value="CHEMOTAXIS_TRANSDUC_2"/>
    <property type="match status" value="1"/>
</dbReference>
<accession>A0A0U1KTK4</accession>
<dbReference type="SUPFAM" id="SSF58104">
    <property type="entry name" value="Methyl-accepting chemotaxis protein (MCP) signaling domain"/>
    <property type="match status" value="1"/>
</dbReference>
<dbReference type="RefSeq" id="WP_021169469.1">
    <property type="nucleotide sequence ID" value="NZ_CTRP01000003.1"/>
</dbReference>
<keyword evidence="5" id="KW-1133">Transmembrane helix</keyword>
<keyword evidence="3" id="KW-0145">Chemotaxis</keyword>
<comment type="similarity">
    <text evidence="8">Belongs to the methyl-accepting chemotaxis (MCP) protein family.</text>
</comment>
<dbReference type="CDD" id="cd12914">
    <property type="entry name" value="PDC1_DGC_like"/>
    <property type="match status" value="1"/>
</dbReference>
<dbReference type="GO" id="GO:0005886">
    <property type="term" value="C:plasma membrane"/>
    <property type="evidence" value="ECO:0007669"/>
    <property type="project" value="UniProtKB-SubCell"/>
</dbReference>
<reference evidence="13" key="1">
    <citation type="submission" date="2015-03" db="EMBL/GenBank/DDBJ databases">
        <authorList>
            <person name="Nijsse Bart"/>
        </authorList>
    </citation>
    <scope>NUCLEOTIDE SEQUENCE [LARGE SCALE GENOMIC DNA]</scope>
</reference>
<evidence type="ECO:0000256" key="6">
    <source>
        <dbReference type="ARBA" id="ARBA00023136"/>
    </source>
</evidence>
<evidence type="ECO:0000259" key="11">
    <source>
        <dbReference type="PROSITE" id="PS50885"/>
    </source>
</evidence>
<evidence type="ECO:0000256" key="4">
    <source>
        <dbReference type="ARBA" id="ARBA00022692"/>
    </source>
</evidence>
<dbReference type="Gene3D" id="1.10.287.950">
    <property type="entry name" value="Methyl-accepting chemotaxis protein"/>
    <property type="match status" value="1"/>
</dbReference>
<dbReference type="SMART" id="SM00283">
    <property type="entry name" value="MA"/>
    <property type="match status" value="1"/>
</dbReference>
<dbReference type="AlphaFoldDB" id="A0A0U1KTK4"/>
<dbReference type="SUPFAM" id="SSF103190">
    <property type="entry name" value="Sensory domain-like"/>
    <property type="match status" value="1"/>
</dbReference>
<dbReference type="GO" id="GO:0006935">
    <property type="term" value="P:chemotaxis"/>
    <property type="evidence" value="ECO:0007669"/>
    <property type="project" value="UniProtKB-KW"/>
</dbReference>
<organism evidence="12 13">
    <name type="scientific">Sporomusa ovata</name>
    <dbReference type="NCBI Taxonomy" id="2378"/>
    <lineage>
        <taxon>Bacteria</taxon>
        <taxon>Bacillati</taxon>
        <taxon>Bacillota</taxon>
        <taxon>Negativicutes</taxon>
        <taxon>Selenomonadales</taxon>
        <taxon>Sporomusaceae</taxon>
        <taxon>Sporomusa</taxon>
    </lineage>
</organism>
<keyword evidence="4" id="KW-0812">Transmembrane</keyword>
<keyword evidence="6" id="KW-0472">Membrane</keyword>
<dbReference type="InterPro" id="IPR033479">
    <property type="entry name" value="dCache_1"/>
</dbReference>
<protein>
    <submittedName>
        <fullName evidence="12">Methyl-accepting chemotaxis protein</fullName>
    </submittedName>
</protein>
<name>A0A0U1KTK4_9FIRM</name>
<dbReference type="InterPro" id="IPR029151">
    <property type="entry name" value="Sensor-like_sf"/>
</dbReference>